<dbReference type="PANTHER" id="PTHR37423:SF2">
    <property type="entry name" value="MEMBRANE-BOUND LYTIC MUREIN TRANSGLYCOSYLASE C"/>
    <property type="match status" value="1"/>
</dbReference>
<dbReference type="SUPFAM" id="SSF53955">
    <property type="entry name" value="Lysozyme-like"/>
    <property type="match status" value="1"/>
</dbReference>
<reference evidence="7" key="1">
    <citation type="submission" date="2016-11" db="EMBL/GenBank/DDBJ databases">
        <authorList>
            <person name="Varghese N."/>
            <person name="Submissions S."/>
        </authorList>
    </citation>
    <scope>NUCLEOTIDE SEQUENCE [LARGE SCALE GENOMIC DNA]</scope>
    <source>
        <strain evidence="7">DSM 28223</strain>
    </source>
</reference>
<dbReference type="GO" id="GO:0016020">
    <property type="term" value="C:membrane"/>
    <property type="evidence" value="ECO:0007669"/>
    <property type="project" value="InterPro"/>
</dbReference>
<sequence length="643" mass="71792">MLRILWSLILTLIWCGSAMAQPLSQAMDAVRAKDWDRAAQLVRGEDDVVRDIIEWHRLRAGQGEATDAIAFLKRRADWPGLPYLRQRMEGAFPDARRAQVLEFFAAQEPRTAKGAFAYAQALESEGKKGAAEETVVLAWRTMSMTEELQSNVLQRYSRLLKDHHAARLDHALWRGWASDAERMYPLVSDGWQKLARARLALRKDQNGVDALIAAVPASLADDPGLAFERFQWRARKGRNESAIDLLMAQSKAKRLGEAGQWAGWRRSLARSEMRAGRHAQAYELAARHGLNEGSSYADLEWLSGYIALRFLNKPQTALQHFIRFEQSVETPISWGRAGYWLGRAYEALGDKESARRAYAGGAQHQTSFYGLLAAEKVGLPPEDGFAGERATDWRGAPFTRTSVHQAALALLKAGELSLAERFWTHLAESQDRGTMAQMGQMAIDMGQPHVAVMLGKRFVQYGQTIHAPYYALHPLAKRRDLPVPTEMALSIARRESEFDPNVVSGANAQGLMQILPGTAKEVAGKLGLPYSRARLLTDPDYNVTLGTAYLAGLVEEFGGNVIMVAAGYNAGPSRPARWMAQRGDPRQRGSMDMVDWIEHIPFTETRNYVMRVAESLPVYRARLGRDPLPIPFSEELVGRTLLK</sequence>
<comment type="similarity">
    <text evidence="1">Belongs to the transglycosylase Slt family.</text>
</comment>
<dbReference type="InterPro" id="IPR008939">
    <property type="entry name" value="Lytic_TGlycosylase_superhlx_U"/>
</dbReference>
<evidence type="ECO:0000256" key="1">
    <source>
        <dbReference type="ARBA" id="ARBA00007734"/>
    </source>
</evidence>
<evidence type="ECO:0000256" key="3">
    <source>
        <dbReference type="ARBA" id="ARBA00022729"/>
    </source>
</evidence>
<dbReference type="GO" id="GO:0042597">
    <property type="term" value="C:periplasmic space"/>
    <property type="evidence" value="ECO:0007669"/>
    <property type="project" value="InterPro"/>
</dbReference>
<name>A0A1M5SRM2_9RHOB</name>
<dbReference type="PROSITE" id="PS00922">
    <property type="entry name" value="TRANSGLYCOSYLASE"/>
    <property type="match status" value="1"/>
</dbReference>
<evidence type="ECO:0000259" key="5">
    <source>
        <dbReference type="Pfam" id="PF01464"/>
    </source>
</evidence>
<keyword evidence="7" id="KW-1185">Reference proteome</keyword>
<feature type="domain" description="Transglycosylase SLT" evidence="5">
    <location>
        <begin position="483"/>
        <end position="585"/>
    </location>
</feature>
<evidence type="ECO:0000256" key="2">
    <source>
        <dbReference type="ARBA" id="ARBA00009387"/>
    </source>
</evidence>
<keyword evidence="3 4" id="KW-0732">Signal</keyword>
<dbReference type="Gene3D" id="1.25.20.10">
    <property type="entry name" value="Bacterial muramidases"/>
    <property type="match status" value="1"/>
</dbReference>
<gene>
    <name evidence="6" type="ORF">SAMN04488044_2469</name>
</gene>
<dbReference type="InterPro" id="IPR023346">
    <property type="entry name" value="Lysozyme-like_dom_sf"/>
</dbReference>
<accession>A0A1M5SRM2</accession>
<dbReference type="GO" id="GO:0008933">
    <property type="term" value="F:peptidoglycan lytic transglycosylase activity"/>
    <property type="evidence" value="ECO:0007669"/>
    <property type="project" value="InterPro"/>
</dbReference>
<dbReference type="GO" id="GO:0004553">
    <property type="term" value="F:hydrolase activity, hydrolyzing O-glycosyl compounds"/>
    <property type="evidence" value="ECO:0007669"/>
    <property type="project" value="InterPro"/>
</dbReference>
<dbReference type="Pfam" id="PF01464">
    <property type="entry name" value="SLT"/>
    <property type="match status" value="1"/>
</dbReference>
<dbReference type="InterPro" id="IPR000189">
    <property type="entry name" value="Transglyc_AS"/>
</dbReference>
<dbReference type="SUPFAM" id="SSF48435">
    <property type="entry name" value="Bacterial muramidases"/>
    <property type="match status" value="1"/>
</dbReference>
<dbReference type="PANTHER" id="PTHR37423">
    <property type="entry name" value="SOLUBLE LYTIC MUREIN TRANSGLYCOSYLASE-RELATED"/>
    <property type="match status" value="1"/>
</dbReference>
<dbReference type="Proteomes" id="UP000184211">
    <property type="component" value="Unassembled WGS sequence"/>
</dbReference>
<dbReference type="CDD" id="cd13401">
    <property type="entry name" value="Slt70-like"/>
    <property type="match status" value="1"/>
</dbReference>
<dbReference type="STRING" id="870908.SAMN04488044_2469"/>
<proteinExistence type="inferred from homology"/>
<feature type="signal peptide" evidence="4">
    <location>
        <begin position="1"/>
        <end position="20"/>
    </location>
</feature>
<evidence type="ECO:0000256" key="4">
    <source>
        <dbReference type="SAM" id="SignalP"/>
    </source>
</evidence>
<dbReference type="EMBL" id="FQWM01000005">
    <property type="protein sequence ID" value="SHH41146.1"/>
    <property type="molecule type" value="Genomic_DNA"/>
</dbReference>
<dbReference type="AlphaFoldDB" id="A0A1M5SRM2"/>
<dbReference type="Gene3D" id="1.10.530.10">
    <property type="match status" value="1"/>
</dbReference>
<dbReference type="GO" id="GO:0000270">
    <property type="term" value="P:peptidoglycan metabolic process"/>
    <property type="evidence" value="ECO:0007669"/>
    <property type="project" value="InterPro"/>
</dbReference>
<organism evidence="6 7">
    <name type="scientific">Cognatishimia maritima</name>
    <dbReference type="NCBI Taxonomy" id="870908"/>
    <lineage>
        <taxon>Bacteria</taxon>
        <taxon>Pseudomonadati</taxon>
        <taxon>Pseudomonadota</taxon>
        <taxon>Alphaproteobacteria</taxon>
        <taxon>Rhodobacterales</taxon>
        <taxon>Paracoccaceae</taxon>
        <taxon>Cognatishimia</taxon>
    </lineage>
</organism>
<evidence type="ECO:0000313" key="6">
    <source>
        <dbReference type="EMBL" id="SHH41146.1"/>
    </source>
</evidence>
<comment type="similarity">
    <text evidence="2">Belongs to the virb1 family.</text>
</comment>
<dbReference type="InterPro" id="IPR008258">
    <property type="entry name" value="Transglycosylase_SLT_dom_1"/>
</dbReference>
<protein>
    <submittedName>
        <fullName evidence="6">Soluble lytic murein transglycosylase</fullName>
    </submittedName>
</protein>
<feature type="chain" id="PRO_5012590139" evidence="4">
    <location>
        <begin position="21"/>
        <end position="643"/>
    </location>
</feature>
<evidence type="ECO:0000313" key="7">
    <source>
        <dbReference type="Proteomes" id="UP000184211"/>
    </source>
</evidence>